<feature type="region of interest" description="Disordered" evidence="8">
    <location>
        <begin position="459"/>
        <end position="488"/>
    </location>
</feature>
<dbReference type="PROSITE" id="PS51847">
    <property type="entry name" value="SMP"/>
    <property type="match status" value="1"/>
</dbReference>
<feature type="domain" description="Phorbol-ester/DAG-type" evidence="10">
    <location>
        <begin position="693"/>
        <end position="743"/>
    </location>
</feature>
<feature type="compositionally biased region" description="Low complexity" evidence="8">
    <location>
        <begin position="543"/>
        <end position="560"/>
    </location>
</feature>
<accession>A0ABP1PVH9</accession>
<feature type="compositionally biased region" description="Low complexity" evidence="8">
    <location>
        <begin position="460"/>
        <end position="475"/>
    </location>
</feature>
<evidence type="ECO:0000313" key="13">
    <source>
        <dbReference type="Proteomes" id="UP001642540"/>
    </source>
</evidence>
<evidence type="ECO:0000259" key="11">
    <source>
        <dbReference type="PROSITE" id="PS51847"/>
    </source>
</evidence>
<dbReference type="Pfam" id="PF26547">
    <property type="entry name" value="PDZD8_N"/>
    <property type="match status" value="1"/>
</dbReference>
<dbReference type="CDD" id="cd20825">
    <property type="entry name" value="C1_PDZD8"/>
    <property type="match status" value="1"/>
</dbReference>
<organism evidence="12 13">
    <name type="scientific">Orchesella dallaii</name>
    <dbReference type="NCBI Taxonomy" id="48710"/>
    <lineage>
        <taxon>Eukaryota</taxon>
        <taxon>Metazoa</taxon>
        <taxon>Ecdysozoa</taxon>
        <taxon>Arthropoda</taxon>
        <taxon>Hexapoda</taxon>
        <taxon>Collembola</taxon>
        <taxon>Entomobryomorpha</taxon>
        <taxon>Entomobryoidea</taxon>
        <taxon>Orchesellidae</taxon>
        <taxon>Orchesellinae</taxon>
        <taxon>Orchesella</taxon>
    </lineage>
</organism>
<keyword evidence="2" id="KW-0813">Transport</keyword>
<dbReference type="SMART" id="SM00109">
    <property type="entry name" value="C1"/>
    <property type="match status" value="1"/>
</dbReference>
<dbReference type="PROSITE" id="PS50081">
    <property type="entry name" value="ZF_DAG_PE_2"/>
    <property type="match status" value="1"/>
</dbReference>
<protein>
    <recommendedName>
        <fullName evidence="14">PDZ domain-containing protein 8</fullName>
    </recommendedName>
</protein>
<keyword evidence="9" id="KW-0812">Transmembrane</keyword>
<evidence type="ECO:0008006" key="14">
    <source>
        <dbReference type="Google" id="ProtNLM"/>
    </source>
</evidence>
<dbReference type="InterPro" id="IPR046349">
    <property type="entry name" value="C1-like_sf"/>
</dbReference>
<feature type="region of interest" description="Disordered" evidence="8">
    <location>
        <begin position="754"/>
        <end position="810"/>
    </location>
</feature>
<dbReference type="Gene3D" id="3.30.60.20">
    <property type="match status" value="1"/>
</dbReference>
<evidence type="ECO:0000256" key="7">
    <source>
        <dbReference type="ARBA" id="ARBA00023136"/>
    </source>
</evidence>
<keyword evidence="3" id="KW-0479">Metal-binding</keyword>
<gene>
    <name evidence="12" type="ORF">ODALV1_LOCUS4296</name>
</gene>
<evidence type="ECO:0000256" key="5">
    <source>
        <dbReference type="ARBA" id="ARBA00023055"/>
    </source>
</evidence>
<feature type="compositionally biased region" description="Low complexity" evidence="8">
    <location>
        <begin position="791"/>
        <end position="806"/>
    </location>
</feature>
<feature type="domain" description="SMP-LTD" evidence="11">
    <location>
        <begin position="71"/>
        <end position="262"/>
    </location>
</feature>
<dbReference type="InterPro" id="IPR002219">
    <property type="entry name" value="PKC_DAG/PE"/>
</dbReference>
<reference evidence="12 13" key="1">
    <citation type="submission" date="2024-08" db="EMBL/GenBank/DDBJ databases">
        <authorList>
            <person name="Cucini C."/>
            <person name="Frati F."/>
        </authorList>
    </citation>
    <scope>NUCLEOTIDE SEQUENCE [LARGE SCALE GENOMIC DNA]</scope>
</reference>
<name>A0ABP1PVH9_9HEXA</name>
<dbReference type="CDD" id="cd21674">
    <property type="entry name" value="SMP_PDZD8"/>
    <property type="match status" value="1"/>
</dbReference>
<evidence type="ECO:0000313" key="12">
    <source>
        <dbReference type="EMBL" id="CAL8079161.1"/>
    </source>
</evidence>
<dbReference type="Pfam" id="PF00130">
    <property type="entry name" value="C1_1"/>
    <property type="match status" value="1"/>
</dbReference>
<keyword evidence="5" id="KW-0445">Lipid transport</keyword>
<evidence type="ECO:0000256" key="3">
    <source>
        <dbReference type="ARBA" id="ARBA00022723"/>
    </source>
</evidence>
<evidence type="ECO:0000256" key="4">
    <source>
        <dbReference type="ARBA" id="ARBA00022833"/>
    </source>
</evidence>
<feature type="compositionally biased region" description="Polar residues" evidence="8">
    <location>
        <begin position="754"/>
        <end position="790"/>
    </location>
</feature>
<dbReference type="SUPFAM" id="SSF57889">
    <property type="entry name" value="Cysteine-rich domain"/>
    <property type="match status" value="1"/>
</dbReference>
<dbReference type="PROSITE" id="PS00479">
    <property type="entry name" value="ZF_DAG_PE_1"/>
    <property type="match status" value="1"/>
</dbReference>
<keyword evidence="4" id="KW-0862">Zinc</keyword>
<dbReference type="InterPro" id="IPR039275">
    <property type="entry name" value="PDZD8"/>
</dbReference>
<feature type="region of interest" description="Disordered" evidence="8">
    <location>
        <begin position="542"/>
        <end position="563"/>
    </location>
</feature>
<dbReference type="EMBL" id="CAXLJM020000013">
    <property type="protein sequence ID" value="CAL8079161.1"/>
    <property type="molecule type" value="Genomic_DNA"/>
</dbReference>
<dbReference type="Proteomes" id="UP001642540">
    <property type="component" value="Unassembled WGS sequence"/>
</dbReference>
<evidence type="ECO:0000259" key="10">
    <source>
        <dbReference type="PROSITE" id="PS50081"/>
    </source>
</evidence>
<comment type="subcellular location">
    <subcellularLocation>
        <location evidence="1">Membrane</location>
    </subcellularLocation>
</comment>
<sequence length="962" mass="105834">MSFMWAICTFLLGVITGVGLVGAAAWYVLSYFFHDPDKTTAEHNREPEQATSATFQLPPVLLTKISDESCKSKESCWAFNFVLYFLFRELRNSEGIRRWILRKLSLEFEELLQTSVLGKFFSSIAIQNIDVGQNFPIFNWIKTSKIELHPVFKNISTLDILVDLDYAGGFQFSIQAETHLKHSAFLSVRFNGVKGQARLQFTTEPYAHWSFSFIENPDIDISVVSQLYGKSFNQVTTVISNQLKRSVRKKHTLPMFKIRYKPFFNRIEHIIPALVPNAAPRVDAKGSLTVTLVECRGLMNHILLGSMYATVGVGDLDWIAAYTDEFGCNFMIRDIVYIKTARREANLDFTLAMANEAIVVESLNSNVATTSFRLINFEPGDEILAVDSKKVTTIKQCIKNFKNSSSMKVIWRVKRRCATALTPSKMDPWPEETVATASAAITPTLESKTSKSFSELTVLNNTSSNTSPNQSRRSSMVGNGDGDINERRTSFPLRSFCPESTYPNIMKSADLPCCKDPIFMESFSLDVEESNRYLNVSLWSARSSDGAPSSPNSSPTSSPNKKSKGCDLDLITFNGNRVVGTLSIPVSDIIAECGTTGMGYFVKDYYLSSPDGAALDAKHHVLSDHSGFEAHMCYGKVSLSFLFKAKEDMCKRKDSADSCTSGSAIPHIEIGEEALPIPMSSVNNLSPTDDPQCHQFIRTQFRTATICDYCNKKIWLKEAFACRICHMKCHKKCNERCLANTICRGEGAYPMIGSQASFSSQGGTPEIITTESDPLPENRNSGDASAESTVSGSPSLQPSNNGSSGSSRRKTLGGILSAVQSRSVQLRRAGSATTLLPPSLNPNSTSKSLPPSPQASPTTSRKASVTGGSAAGGWPTNPFEVLNASGLGSSDSDLQAVIDHLIQHPNEDLESVAKETGRDIYCDLSLSERKQKLNNVVSTYAVCLMVLLFGLTTSVCCQLFFQ</sequence>
<evidence type="ECO:0000256" key="9">
    <source>
        <dbReference type="SAM" id="Phobius"/>
    </source>
</evidence>
<evidence type="ECO:0000256" key="8">
    <source>
        <dbReference type="SAM" id="MobiDB-lite"/>
    </source>
</evidence>
<dbReference type="PANTHER" id="PTHR21519:SF1">
    <property type="entry name" value="PDZ DOMAIN-CONTAINING PROTEIN 8"/>
    <property type="match status" value="1"/>
</dbReference>
<feature type="region of interest" description="Disordered" evidence="8">
    <location>
        <begin position="823"/>
        <end position="872"/>
    </location>
</feature>
<evidence type="ECO:0000256" key="6">
    <source>
        <dbReference type="ARBA" id="ARBA00023121"/>
    </source>
</evidence>
<keyword evidence="9" id="KW-1133">Transmembrane helix</keyword>
<feature type="compositionally biased region" description="Polar residues" evidence="8">
    <location>
        <begin position="831"/>
        <end position="867"/>
    </location>
</feature>
<evidence type="ECO:0000256" key="2">
    <source>
        <dbReference type="ARBA" id="ARBA00022448"/>
    </source>
</evidence>
<dbReference type="InterPro" id="IPR031468">
    <property type="entry name" value="SMP_LBD"/>
</dbReference>
<comment type="caution">
    <text evidence="12">The sequence shown here is derived from an EMBL/GenBank/DDBJ whole genome shotgun (WGS) entry which is preliminary data.</text>
</comment>
<keyword evidence="6" id="KW-0446">Lipid-binding</keyword>
<evidence type="ECO:0000256" key="1">
    <source>
        <dbReference type="ARBA" id="ARBA00004370"/>
    </source>
</evidence>
<keyword evidence="7 9" id="KW-0472">Membrane</keyword>
<keyword evidence="13" id="KW-1185">Reference proteome</keyword>
<proteinExistence type="predicted"/>
<dbReference type="InterPro" id="IPR058801">
    <property type="entry name" value="PDZD8_N"/>
</dbReference>
<dbReference type="PANTHER" id="PTHR21519">
    <property type="entry name" value="PDZ DOMAIN-CONTAINING PROTEIN 8"/>
    <property type="match status" value="1"/>
</dbReference>
<feature type="transmembrane region" description="Helical" evidence="9">
    <location>
        <begin position="937"/>
        <end position="961"/>
    </location>
</feature>